<reference evidence="2" key="1">
    <citation type="submission" date="2018-11" db="EMBL/GenBank/DDBJ databases">
        <title>Proposal to divide the Flavobacteriaceae and reorganize its genera based on Amino Acid Identity values calculated from whole genome sequences.</title>
        <authorList>
            <person name="Nicholson A.C."/>
            <person name="Gulvik C.A."/>
            <person name="Whitney A.M."/>
            <person name="Humrighouse B.W."/>
            <person name="Bell M."/>
            <person name="Holmens B."/>
            <person name="Steigerwalt A."/>
            <person name="Villarma A."/>
            <person name="Sheth M."/>
            <person name="Batra D."/>
            <person name="Pryor J."/>
            <person name="Bernardet J.-F."/>
            <person name="Hugo C."/>
            <person name="Kampfer P."/>
            <person name="Newman J."/>
            <person name="Mcquiston J.R."/>
        </authorList>
    </citation>
    <scope>NUCLEOTIDE SEQUENCE [LARGE SCALE GENOMIC DNA]</scope>
    <source>
        <strain evidence="2">H3056</strain>
    </source>
</reference>
<evidence type="ECO:0000313" key="1">
    <source>
        <dbReference type="EMBL" id="ROI08401.1"/>
    </source>
</evidence>
<gene>
    <name evidence="1" type="ORF">EGI11_12315</name>
</gene>
<organism evidence="1 2">
    <name type="scientific">Kaistella daneshvariae</name>
    <dbReference type="NCBI Taxonomy" id="2487074"/>
    <lineage>
        <taxon>Bacteria</taxon>
        <taxon>Pseudomonadati</taxon>
        <taxon>Bacteroidota</taxon>
        <taxon>Flavobacteriia</taxon>
        <taxon>Flavobacteriales</taxon>
        <taxon>Weeksellaceae</taxon>
        <taxon>Chryseobacterium group</taxon>
        <taxon>Kaistella</taxon>
    </lineage>
</organism>
<dbReference type="Pfam" id="PF01126">
    <property type="entry name" value="Heme_oxygenase"/>
    <property type="match status" value="1"/>
</dbReference>
<name>A0A3N0WUG4_9FLAO</name>
<dbReference type="GO" id="GO:0006788">
    <property type="term" value="P:heme oxidation"/>
    <property type="evidence" value="ECO:0007669"/>
    <property type="project" value="InterPro"/>
</dbReference>
<dbReference type="AlphaFoldDB" id="A0A3N0WUG4"/>
<protein>
    <submittedName>
        <fullName evidence="1">Heme oxygenase</fullName>
    </submittedName>
</protein>
<dbReference type="CDD" id="cd19166">
    <property type="entry name" value="HemeO-bac"/>
    <property type="match status" value="1"/>
</dbReference>
<dbReference type="Proteomes" id="UP000270224">
    <property type="component" value="Unassembled WGS sequence"/>
</dbReference>
<sequence length="184" mass="21177">MISDKLKTETRHLHDLTEEKFNSSKIFEGTFNLDDYRKLLFYNYEMLNSFEEDVFDFIPREAANNLHLEKRRKLQLAEADLRALGQTLPKVRALEPVNSAAEAWGIFYVMEGSTLGGNMIAKQLSKSAEFADQPFHYFRCYGAHTGSYWKTFKEVLDREISPADEDACLAGAEKVYSFLLNLPD</sequence>
<proteinExistence type="predicted"/>
<dbReference type="SUPFAM" id="SSF48613">
    <property type="entry name" value="Heme oxygenase-like"/>
    <property type="match status" value="1"/>
</dbReference>
<comment type="caution">
    <text evidence="1">The sequence shown here is derived from an EMBL/GenBank/DDBJ whole genome shotgun (WGS) entry which is preliminary data.</text>
</comment>
<dbReference type="InterPro" id="IPR016053">
    <property type="entry name" value="Haem_Oase-like"/>
</dbReference>
<dbReference type="Gene3D" id="1.20.910.10">
    <property type="entry name" value="Heme oxygenase-like"/>
    <property type="match status" value="1"/>
</dbReference>
<dbReference type="OrthoDB" id="114943at2"/>
<evidence type="ECO:0000313" key="2">
    <source>
        <dbReference type="Proteomes" id="UP000270224"/>
    </source>
</evidence>
<dbReference type="GO" id="GO:0004392">
    <property type="term" value="F:heme oxygenase (decyclizing) activity"/>
    <property type="evidence" value="ECO:0007669"/>
    <property type="project" value="InterPro"/>
</dbReference>
<dbReference type="EMBL" id="RJUG01000004">
    <property type="protein sequence ID" value="ROI08401.1"/>
    <property type="molecule type" value="Genomic_DNA"/>
</dbReference>
<accession>A0A3N0WUG4</accession>
<dbReference type="InterPro" id="IPR016084">
    <property type="entry name" value="Haem_Oase-like_multi-hlx"/>
</dbReference>
<dbReference type="RefSeq" id="WP_123266695.1">
    <property type="nucleotide sequence ID" value="NZ_RJUG01000004.1"/>
</dbReference>